<accession>A0A3T0I1B8</accession>
<dbReference type="InterPro" id="IPR014913">
    <property type="entry name" value="YppE-like"/>
</dbReference>
<dbReference type="STRING" id="1193713.GCA_001636315_00566"/>
<evidence type="ECO:0000313" key="1">
    <source>
        <dbReference type="EMBL" id="AZU63113.1"/>
    </source>
</evidence>
<sequence>MESTIYELTERLLTYNTSFLNYFQLARETGEKQDFQQMIKPFVDEVMAVNNEWKSLMKKWLADLTFKHIHEKQVETTADHIEKLAIQCFFPETSKSRFLNSQRTVEYFLREVLKVIKT</sequence>
<dbReference type="Pfam" id="PF08807">
    <property type="entry name" value="DUF1798"/>
    <property type="match status" value="1"/>
</dbReference>
<name>A0A3T0I1B8_9BACI</name>
<organism evidence="1 2">
    <name type="scientific">Neobacillus mesonae</name>
    <dbReference type="NCBI Taxonomy" id="1193713"/>
    <lineage>
        <taxon>Bacteria</taxon>
        <taxon>Bacillati</taxon>
        <taxon>Bacillota</taxon>
        <taxon>Bacilli</taxon>
        <taxon>Bacillales</taxon>
        <taxon>Bacillaceae</taxon>
        <taxon>Neobacillus</taxon>
    </lineage>
</organism>
<gene>
    <name evidence="1" type="ORF">CHR53_18650</name>
</gene>
<proteinExistence type="predicted"/>
<protein>
    <submittedName>
        <fullName evidence="1">DUF1798 domain-containing protein</fullName>
    </submittedName>
</protein>
<dbReference type="SUPFAM" id="SSF140415">
    <property type="entry name" value="YppE-like"/>
    <property type="match status" value="1"/>
</dbReference>
<dbReference type="Gene3D" id="1.20.120.440">
    <property type="entry name" value="YppE-like"/>
    <property type="match status" value="1"/>
</dbReference>
<keyword evidence="2" id="KW-1185">Reference proteome</keyword>
<dbReference type="KEGG" id="nmk:CHR53_18650"/>
<dbReference type="AlphaFoldDB" id="A0A3T0I1B8"/>
<reference evidence="1 2" key="1">
    <citation type="submission" date="2017-07" db="EMBL/GenBank/DDBJ databases">
        <title>The complete genome sequence of Bacillus mesonae strain H20-5, an efficient strain improving plant abiotic stress resistance.</title>
        <authorList>
            <person name="Kim S.Y."/>
            <person name="Song H."/>
            <person name="Sang M.K."/>
            <person name="Weon H.-Y."/>
            <person name="Song J."/>
        </authorList>
    </citation>
    <scope>NUCLEOTIDE SEQUENCE [LARGE SCALE GENOMIC DNA]</scope>
    <source>
        <strain evidence="1 2">H20-5</strain>
    </source>
</reference>
<dbReference type="OrthoDB" id="2361079at2"/>
<evidence type="ECO:0000313" key="2">
    <source>
        <dbReference type="Proteomes" id="UP000282892"/>
    </source>
</evidence>
<dbReference type="EMBL" id="CP022572">
    <property type="protein sequence ID" value="AZU63113.1"/>
    <property type="molecule type" value="Genomic_DNA"/>
</dbReference>
<dbReference type="Proteomes" id="UP000282892">
    <property type="component" value="Chromosome"/>
</dbReference>
<dbReference type="InterPro" id="IPR023351">
    <property type="entry name" value="YppE-like_sf"/>
</dbReference>
<dbReference type="RefSeq" id="WP_066384936.1">
    <property type="nucleotide sequence ID" value="NZ_CP022572.1"/>
</dbReference>